<evidence type="ECO:0008006" key="3">
    <source>
        <dbReference type="Google" id="ProtNLM"/>
    </source>
</evidence>
<dbReference type="InParanoid" id="A0A540VA75"/>
<organism evidence="1 2">
    <name type="scientific">Litorilinea aerophila</name>
    <dbReference type="NCBI Taxonomy" id="1204385"/>
    <lineage>
        <taxon>Bacteria</taxon>
        <taxon>Bacillati</taxon>
        <taxon>Chloroflexota</taxon>
        <taxon>Caldilineae</taxon>
        <taxon>Caldilineales</taxon>
        <taxon>Caldilineaceae</taxon>
        <taxon>Litorilinea</taxon>
    </lineage>
</organism>
<dbReference type="AlphaFoldDB" id="A0A540VA75"/>
<dbReference type="OrthoDB" id="147271at2"/>
<sequence length="390" mass="43084">MNQFPAVAIGGPPHSGKSVLTYGLTQRLRAQCIDHYVLRACPDGEGDWSQEAPPETVRLIRNKSPFSRSFVEGICRDLNRRHLPLLVDVGGRPTPEQEAIFDHCTHAILIAPEATASTELPIWRDLAIRHGLAVLAELRSALTGQEQIQAHKPVLQARVVGLERHRPVGGPVVDALATRLAALFHYEESELRLAHLSQSPLEMTVEVDRLAQDMGLGPLPHTWQPEELPAVLEYLPQGESLALYGRGPAWLYAAVAIHVAPASLFQFDPRLGWVQPSTVRLQVNPAAHQPLRWQVVETADHICLELRLVDAYVDYSEARELALPSIPADRGLVISGRLPYWLLTGVVTAYRGQPWLATYRPQLDDQAVVVASRLPARPVGSLIQMPTPGR</sequence>
<dbReference type="Proteomes" id="UP000317371">
    <property type="component" value="Unassembled WGS sequence"/>
</dbReference>
<evidence type="ECO:0000313" key="1">
    <source>
        <dbReference type="EMBL" id="TQE93654.1"/>
    </source>
</evidence>
<proteinExistence type="predicted"/>
<gene>
    <name evidence="1" type="ORF">FKZ61_20235</name>
</gene>
<dbReference type="Pfam" id="PF09620">
    <property type="entry name" value="Cas_csx3"/>
    <property type="match status" value="1"/>
</dbReference>
<reference evidence="1 2" key="1">
    <citation type="submission" date="2019-06" db="EMBL/GenBank/DDBJ databases">
        <title>Genome sequence of Litorilinea aerophila BAA-2444.</title>
        <authorList>
            <person name="Maclea K.S."/>
            <person name="Maurais E.G."/>
            <person name="Iannazzi L.C."/>
        </authorList>
    </citation>
    <scope>NUCLEOTIDE SEQUENCE [LARGE SCALE GENOMIC DNA]</scope>
    <source>
        <strain evidence="1 2">ATCC BAA-2444</strain>
    </source>
</reference>
<dbReference type="EMBL" id="VIGC01000035">
    <property type="protein sequence ID" value="TQE93654.1"/>
    <property type="molecule type" value="Genomic_DNA"/>
</dbReference>
<keyword evidence="2" id="KW-1185">Reference proteome</keyword>
<dbReference type="RefSeq" id="WP_141611984.1">
    <property type="nucleotide sequence ID" value="NZ_VIGC02000035.1"/>
</dbReference>
<dbReference type="InterPro" id="IPR013409">
    <property type="entry name" value="CRISPR-assoc_prot_Crn3/Csx3"/>
</dbReference>
<protein>
    <recommendedName>
        <fullName evidence="3">CRISPR-associated protein Csx3</fullName>
    </recommendedName>
</protein>
<evidence type="ECO:0000313" key="2">
    <source>
        <dbReference type="Proteomes" id="UP000317371"/>
    </source>
</evidence>
<name>A0A540VA75_9CHLR</name>
<accession>A0A540VA75</accession>
<comment type="caution">
    <text evidence="1">The sequence shown here is derived from an EMBL/GenBank/DDBJ whole genome shotgun (WGS) entry which is preliminary data.</text>
</comment>